<keyword evidence="10" id="KW-1185">Reference proteome</keyword>
<evidence type="ECO:0000259" key="8">
    <source>
        <dbReference type="SMART" id="SM00829"/>
    </source>
</evidence>
<evidence type="ECO:0000256" key="3">
    <source>
        <dbReference type="ARBA" id="ARBA00022833"/>
    </source>
</evidence>
<dbReference type="CDD" id="cd05283">
    <property type="entry name" value="CAD1"/>
    <property type="match status" value="1"/>
</dbReference>
<dbReference type="Gene3D" id="3.40.50.720">
    <property type="entry name" value="NAD(P)-binding Rossmann-like Domain"/>
    <property type="match status" value="1"/>
</dbReference>
<dbReference type="SUPFAM" id="SSF50129">
    <property type="entry name" value="GroES-like"/>
    <property type="match status" value="1"/>
</dbReference>
<dbReference type="RefSeq" id="WP_139670235.1">
    <property type="nucleotide sequence ID" value="NZ_VDLY02000012.1"/>
</dbReference>
<dbReference type="InterPro" id="IPR011032">
    <property type="entry name" value="GroES-like_sf"/>
</dbReference>
<evidence type="ECO:0000313" key="9">
    <source>
        <dbReference type="EMBL" id="KAB8163436.1"/>
    </source>
</evidence>
<dbReference type="InterPro" id="IPR013149">
    <property type="entry name" value="ADH-like_C"/>
</dbReference>
<protein>
    <recommendedName>
        <fullName evidence="5">alcohol dehydrogenase (NADP(+))</fullName>
        <ecNumber evidence="5">1.1.1.2</ecNumber>
    </recommendedName>
</protein>
<dbReference type="AlphaFoldDB" id="A0A5N6A690"/>
<dbReference type="Proteomes" id="UP000314251">
    <property type="component" value="Unassembled WGS sequence"/>
</dbReference>
<evidence type="ECO:0000256" key="6">
    <source>
        <dbReference type="ARBA" id="ARBA00048262"/>
    </source>
</evidence>
<dbReference type="InterPro" id="IPR002328">
    <property type="entry name" value="ADH_Zn_CS"/>
</dbReference>
<name>A0A5N6A690_9ACTN</name>
<evidence type="ECO:0000313" key="10">
    <source>
        <dbReference type="Proteomes" id="UP000314251"/>
    </source>
</evidence>
<comment type="cofactor">
    <cofactor evidence="1 7">
        <name>Zn(2+)</name>
        <dbReference type="ChEBI" id="CHEBI:29105"/>
    </cofactor>
</comment>
<gene>
    <name evidence="9" type="ORF">FH607_019285</name>
</gene>
<accession>A0A5N6A690</accession>
<dbReference type="SUPFAM" id="SSF51735">
    <property type="entry name" value="NAD(P)-binding Rossmann-fold domains"/>
    <property type="match status" value="1"/>
</dbReference>
<evidence type="ECO:0000256" key="2">
    <source>
        <dbReference type="ARBA" id="ARBA00022723"/>
    </source>
</evidence>
<dbReference type="Pfam" id="PF00107">
    <property type="entry name" value="ADH_zinc_N"/>
    <property type="match status" value="1"/>
</dbReference>
<dbReference type="OrthoDB" id="3567264at2"/>
<dbReference type="InterPro" id="IPR020843">
    <property type="entry name" value="ER"/>
</dbReference>
<dbReference type="PROSITE" id="PS00059">
    <property type="entry name" value="ADH_ZINC"/>
    <property type="match status" value="1"/>
</dbReference>
<keyword evidence="3 7" id="KW-0862">Zinc</keyword>
<dbReference type="FunFam" id="3.40.50.720:FF:000022">
    <property type="entry name" value="Cinnamyl alcohol dehydrogenase"/>
    <property type="match status" value="1"/>
</dbReference>
<evidence type="ECO:0000256" key="7">
    <source>
        <dbReference type="RuleBase" id="RU361277"/>
    </source>
</evidence>
<dbReference type="InterPro" id="IPR013154">
    <property type="entry name" value="ADH-like_N"/>
</dbReference>
<dbReference type="Pfam" id="PF08240">
    <property type="entry name" value="ADH_N"/>
    <property type="match status" value="1"/>
</dbReference>
<evidence type="ECO:0000256" key="5">
    <source>
        <dbReference type="ARBA" id="ARBA00024074"/>
    </source>
</evidence>
<comment type="catalytic activity">
    <reaction evidence="6">
        <text>a primary alcohol + NADP(+) = an aldehyde + NADPH + H(+)</text>
        <dbReference type="Rhea" id="RHEA:15937"/>
        <dbReference type="ChEBI" id="CHEBI:15378"/>
        <dbReference type="ChEBI" id="CHEBI:15734"/>
        <dbReference type="ChEBI" id="CHEBI:17478"/>
        <dbReference type="ChEBI" id="CHEBI:57783"/>
        <dbReference type="ChEBI" id="CHEBI:58349"/>
        <dbReference type="EC" id="1.1.1.2"/>
    </reaction>
</comment>
<reference evidence="9" key="1">
    <citation type="submission" date="2019-10" db="EMBL/GenBank/DDBJ databases">
        <title>Nonomuraea sp. nov., isolated from Phyllanthus amarus.</title>
        <authorList>
            <person name="Klykleung N."/>
            <person name="Tanasupawat S."/>
        </authorList>
    </citation>
    <scope>NUCLEOTIDE SEQUENCE [LARGE SCALE GENOMIC DNA]</scope>
    <source>
        <strain evidence="9">3MP-10</strain>
    </source>
</reference>
<comment type="similarity">
    <text evidence="7">Belongs to the zinc-containing alcohol dehydrogenase family.</text>
</comment>
<evidence type="ECO:0000256" key="4">
    <source>
        <dbReference type="ARBA" id="ARBA00023002"/>
    </source>
</evidence>
<dbReference type="GO" id="GO:0008106">
    <property type="term" value="F:alcohol dehydrogenase (NADP+) activity"/>
    <property type="evidence" value="ECO:0007669"/>
    <property type="project" value="UniProtKB-EC"/>
</dbReference>
<dbReference type="InterPro" id="IPR036291">
    <property type="entry name" value="NAD(P)-bd_dom_sf"/>
</dbReference>
<dbReference type="GO" id="GO:0008270">
    <property type="term" value="F:zinc ion binding"/>
    <property type="evidence" value="ECO:0007669"/>
    <property type="project" value="InterPro"/>
</dbReference>
<dbReference type="Gene3D" id="3.90.180.10">
    <property type="entry name" value="Medium-chain alcohol dehydrogenases, catalytic domain"/>
    <property type="match status" value="1"/>
</dbReference>
<sequence>MSTEVLALSAPAPHAPLATTTIPRRTPGDHDVVIDIEYTGICHTDLALLREEWGAGPLFPMVPGHEIVGRVAEAGASVSRHAVGDRVGVGCYVDSCRACVNCEAGEEQHCLRGEVITFGGLDYAGERTYGGYSRRIVVDERYALRVPDALDPRGAAPLLCAGISMYNPLRRWRAGPGRRVAIVGLGGLGHLGVQLADAMGAEVTVLGRTLGKRADGLRLGAVDYRATGDPATFEELAGGFDLIVNTVGAGGDLDGLLGLLALDGVLVNAGVSVAPSTLHQPVLGAMRRVVTSTKNGGLRQCQEMLDFCAEHGIEAETELVEADRINEALDRLDRGDVRYRFVIDLATLAPGR</sequence>
<keyword evidence="4" id="KW-0560">Oxidoreductase</keyword>
<keyword evidence="2 7" id="KW-0479">Metal-binding</keyword>
<evidence type="ECO:0000256" key="1">
    <source>
        <dbReference type="ARBA" id="ARBA00001947"/>
    </source>
</evidence>
<dbReference type="PANTHER" id="PTHR42683">
    <property type="entry name" value="ALDEHYDE REDUCTASE"/>
    <property type="match status" value="1"/>
</dbReference>
<dbReference type="EMBL" id="VDLY02000012">
    <property type="protein sequence ID" value="KAB8163436.1"/>
    <property type="molecule type" value="Genomic_DNA"/>
</dbReference>
<dbReference type="SMART" id="SM00829">
    <property type="entry name" value="PKS_ER"/>
    <property type="match status" value="1"/>
</dbReference>
<organism evidence="9 10">
    <name type="scientific">Streptomyces mimosae</name>
    <dbReference type="NCBI Taxonomy" id="2586635"/>
    <lineage>
        <taxon>Bacteria</taxon>
        <taxon>Bacillati</taxon>
        <taxon>Actinomycetota</taxon>
        <taxon>Actinomycetes</taxon>
        <taxon>Kitasatosporales</taxon>
        <taxon>Streptomycetaceae</taxon>
        <taxon>Streptomyces</taxon>
    </lineage>
</organism>
<feature type="domain" description="Enoyl reductase (ER)" evidence="8">
    <location>
        <begin position="12"/>
        <end position="343"/>
    </location>
</feature>
<proteinExistence type="inferred from homology"/>
<comment type="caution">
    <text evidence="9">The sequence shown here is derived from an EMBL/GenBank/DDBJ whole genome shotgun (WGS) entry which is preliminary data.</text>
</comment>
<dbReference type="EC" id="1.1.1.2" evidence="5"/>
<dbReference type="InterPro" id="IPR047109">
    <property type="entry name" value="CAD-like"/>
</dbReference>